<evidence type="ECO:0000313" key="2">
    <source>
        <dbReference type="EMBL" id="KAF4655133.1"/>
    </source>
</evidence>
<reference evidence="2 3" key="1">
    <citation type="submission" date="2020-04" db="EMBL/GenBank/DDBJ databases">
        <title>Perkinsus olseni comparative genomics.</title>
        <authorList>
            <person name="Bogema D.R."/>
        </authorList>
    </citation>
    <scope>NUCLEOTIDE SEQUENCE [LARGE SCALE GENOMIC DNA]</scope>
    <source>
        <strain evidence="2">ATCC PRA-31</strain>
    </source>
</reference>
<feature type="non-terminal residue" evidence="2">
    <location>
        <position position="157"/>
    </location>
</feature>
<gene>
    <name evidence="2" type="ORF">FOL46_008384</name>
</gene>
<dbReference type="AlphaFoldDB" id="A0A7J6L7H9"/>
<proteinExistence type="predicted"/>
<evidence type="ECO:0000313" key="3">
    <source>
        <dbReference type="Proteomes" id="UP000572268"/>
    </source>
</evidence>
<protein>
    <submittedName>
        <fullName evidence="2">Uncharacterized protein</fullName>
    </submittedName>
</protein>
<accession>A0A7J6L7H9</accession>
<comment type="caution">
    <text evidence="2">The sequence shown here is derived from an EMBL/GenBank/DDBJ whole genome shotgun (WGS) entry which is preliminary data.</text>
</comment>
<dbReference type="Proteomes" id="UP000572268">
    <property type="component" value="Unassembled WGS sequence"/>
</dbReference>
<organism evidence="2 3">
    <name type="scientific">Perkinsus olseni</name>
    <name type="common">Perkinsus atlanticus</name>
    <dbReference type="NCBI Taxonomy" id="32597"/>
    <lineage>
        <taxon>Eukaryota</taxon>
        <taxon>Sar</taxon>
        <taxon>Alveolata</taxon>
        <taxon>Perkinsozoa</taxon>
        <taxon>Perkinsea</taxon>
        <taxon>Perkinsida</taxon>
        <taxon>Perkinsidae</taxon>
        <taxon>Perkinsus</taxon>
    </lineage>
</organism>
<evidence type="ECO:0000256" key="1">
    <source>
        <dbReference type="SAM" id="MobiDB-lite"/>
    </source>
</evidence>
<feature type="region of interest" description="Disordered" evidence="1">
    <location>
        <begin position="32"/>
        <end position="67"/>
    </location>
</feature>
<dbReference type="EMBL" id="JABANN010000664">
    <property type="protein sequence ID" value="KAF4655133.1"/>
    <property type="molecule type" value="Genomic_DNA"/>
</dbReference>
<sequence length="157" mass="16074">AAVSTTTTKAAVSTTTTEAAVSTTTTEVAVSTTASTTTEATATTAATTSATTAEATTTTTTSTTSSEEFGGKYCGNLFGRTFSVDFEDGHATVSVLGQSAGADYKVEGTKIVFSNYDPMLQKLMNAFHIKSIDGTIISPTEVHIKAGILIDTTLTSC</sequence>
<name>A0A7J6L7H9_PEROL</name>